<sequence>MNATVDMQTQAPRGPARPTRPARHPRGLATLVLAELWERFSLYGMVAILVHFLAASRGHGGMGLHVGTAEAVEGVYMAMISLLALPGGWIADRFLGARRAVLWGGLVIMAGHALMAFPQPALIWPGLVLIVIGTGLLKPNISALVGRLYAPEDDQRRDAGYSIFYMGINLGAVIAPLVVGFLGEEVDWHLGFGAAAVGMALGLLQYVLGGRRLSAQLREEPVVRLTPAERSRLRRSSAYGLVLTAVLITLLAAGHALSIDTITFVLTVVAVVVPAGVLFSMYRSPKVTPVEKTRLRAYVWLFLAATLFWLVYDQMGNELNLFAAQKTDLSLLGLHVPASWTQSLPSLFVILLAPLFAAFWVRRGRRMSTPLKFGLALLLTGASFVVMSGAAAIASKGVKVSLMWLVGVYVIQVMGEMCLSPVGLSVTTKLAPRAFANQMMGVWFLAAATGDAIGAQLPRLDAVIGQSLNFLWQGATVIAAGAVMVFFAKRLRVLTGESATAAPVPAPVAA</sequence>
<evidence type="ECO:0000256" key="3">
    <source>
        <dbReference type="ARBA" id="ARBA00022448"/>
    </source>
</evidence>
<feature type="transmembrane region" description="Helical" evidence="9">
    <location>
        <begin position="262"/>
        <end position="283"/>
    </location>
</feature>
<feature type="transmembrane region" description="Helical" evidence="9">
    <location>
        <begin position="295"/>
        <end position="312"/>
    </location>
</feature>
<feature type="domain" description="Major facilitator superfamily (MFS) profile" evidence="10">
    <location>
        <begin position="27"/>
        <end position="492"/>
    </location>
</feature>
<dbReference type="SUPFAM" id="SSF103473">
    <property type="entry name" value="MFS general substrate transporter"/>
    <property type="match status" value="1"/>
</dbReference>
<reference evidence="11" key="1">
    <citation type="submission" date="2020-09" db="EMBL/GenBank/DDBJ databases">
        <title>Whole genome shotgun sequence of Streptomyces xanthophaeus NBRC 12829.</title>
        <authorList>
            <person name="Komaki H."/>
            <person name="Tamura T."/>
        </authorList>
    </citation>
    <scope>NUCLEOTIDE SEQUENCE</scope>
    <source>
        <strain evidence="11">NBRC 12829</strain>
    </source>
</reference>
<dbReference type="AlphaFoldDB" id="A0A919H197"/>
<dbReference type="Proteomes" id="UP000600026">
    <property type="component" value="Unassembled WGS sequence"/>
</dbReference>
<dbReference type="InterPro" id="IPR020846">
    <property type="entry name" value="MFS_dom"/>
</dbReference>
<accession>A0A919H197</accession>
<keyword evidence="7 9" id="KW-0472">Membrane</keyword>
<feature type="region of interest" description="Disordered" evidence="8">
    <location>
        <begin position="1"/>
        <end position="23"/>
    </location>
</feature>
<protein>
    <submittedName>
        <fullName evidence="11">MFS transporter</fullName>
    </submittedName>
</protein>
<dbReference type="NCBIfam" id="TIGR00924">
    <property type="entry name" value="yjdL_sub1_fam"/>
    <property type="match status" value="1"/>
</dbReference>
<feature type="transmembrane region" description="Helical" evidence="9">
    <location>
        <begin position="440"/>
        <end position="458"/>
    </location>
</feature>
<dbReference type="InterPro" id="IPR000109">
    <property type="entry name" value="POT_fam"/>
</dbReference>
<dbReference type="Pfam" id="PF00854">
    <property type="entry name" value="PTR2"/>
    <property type="match status" value="1"/>
</dbReference>
<keyword evidence="6 9" id="KW-1133">Transmembrane helix</keyword>
<dbReference type="GO" id="GO:1904680">
    <property type="term" value="F:peptide transmembrane transporter activity"/>
    <property type="evidence" value="ECO:0007669"/>
    <property type="project" value="InterPro"/>
</dbReference>
<evidence type="ECO:0000256" key="2">
    <source>
        <dbReference type="ARBA" id="ARBA00005982"/>
    </source>
</evidence>
<feature type="transmembrane region" description="Helical" evidence="9">
    <location>
        <begin position="373"/>
        <end position="394"/>
    </location>
</feature>
<feature type="transmembrane region" description="Helical" evidence="9">
    <location>
        <begin position="188"/>
        <end position="208"/>
    </location>
</feature>
<evidence type="ECO:0000256" key="9">
    <source>
        <dbReference type="SAM" id="Phobius"/>
    </source>
</evidence>
<name>A0A919H197_9ACTN</name>
<comment type="subcellular location">
    <subcellularLocation>
        <location evidence="1">Cell membrane</location>
        <topology evidence="1">Multi-pass membrane protein</topology>
    </subcellularLocation>
</comment>
<comment type="caution">
    <text evidence="11">The sequence shown here is derived from an EMBL/GenBank/DDBJ whole genome shotgun (WGS) entry which is preliminary data.</text>
</comment>
<feature type="transmembrane region" description="Helical" evidence="9">
    <location>
        <begin position="162"/>
        <end position="182"/>
    </location>
</feature>
<evidence type="ECO:0000256" key="5">
    <source>
        <dbReference type="ARBA" id="ARBA00022692"/>
    </source>
</evidence>
<evidence type="ECO:0000256" key="8">
    <source>
        <dbReference type="SAM" id="MobiDB-lite"/>
    </source>
</evidence>
<keyword evidence="5 9" id="KW-0812">Transmembrane</keyword>
<evidence type="ECO:0000259" key="10">
    <source>
        <dbReference type="PROSITE" id="PS50850"/>
    </source>
</evidence>
<dbReference type="RefSeq" id="WP_202205082.1">
    <property type="nucleotide sequence ID" value="NZ_BNEE01000006.1"/>
</dbReference>
<feature type="transmembrane region" description="Helical" evidence="9">
    <location>
        <begin position="100"/>
        <end position="117"/>
    </location>
</feature>
<organism evidence="11 12">
    <name type="scientific">Streptomyces xanthophaeus</name>
    <dbReference type="NCBI Taxonomy" id="67385"/>
    <lineage>
        <taxon>Bacteria</taxon>
        <taxon>Bacillati</taxon>
        <taxon>Actinomycetota</taxon>
        <taxon>Actinomycetes</taxon>
        <taxon>Kitasatosporales</taxon>
        <taxon>Streptomycetaceae</taxon>
        <taxon>Streptomyces</taxon>
    </lineage>
</organism>
<feature type="transmembrane region" description="Helical" evidence="9">
    <location>
        <begin position="340"/>
        <end position="361"/>
    </location>
</feature>
<dbReference type="PROSITE" id="PS50850">
    <property type="entry name" value="MFS"/>
    <property type="match status" value="1"/>
</dbReference>
<keyword evidence="4" id="KW-1003">Cell membrane</keyword>
<evidence type="ECO:0000256" key="6">
    <source>
        <dbReference type="ARBA" id="ARBA00022989"/>
    </source>
</evidence>
<proteinExistence type="inferred from homology"/>
<evidence type="ECO:0000313" key="11">
    <source>
        <dbReference type="EMBL" id="GHI86396.1"/>
    </source>
</evidence>
<feature type="transmembrane region" description="Helical" evidence="9">
    <location>
        <begin position="123"/>
        <end position="150"/>
    </location>
</feature>
<dbReference type="InterPro" id="IPR018456">
    <property type="entry name" value="PTR2_symporter_CS"/>
</dbReference>
<dbReference type="PROSITE" id="PS01022">
    <property type="entry name" value="PTR2_1"/>
    <property type="match status" value="1"/>
</dbReference>
<evidence type="ECO:0000256" key="7">
    <source>
        <dbReference type="ARBA" id="ARBA00023136"/>
    </source>
</evidence>
<dbReference type="Gene3D" id="1.20.1250.20">
    <property type="entry name" value="MFS general substrate transporter like domains"/>
    <property type="match status" value="1"/>
</dbReference>
<gene>
    <name evidence="11" type="ORF">Sxan_37600</name>
</gene>
<feature type="compositionally biased region" description="Polar residues" evidence="8">
    <location>
        <begin position="1"/>
        <end position="10"/>
    </location>
</feature>
<dbReference type="InterPro" id="IPR005279">
    <property type="entry name" value="Dipep/tripep_permease"/>
</dbReference>
<dbReference type="CDD" id="cd17346">
    <property type="entry name" value="MFS_DtpA_like"/>
    <property type="match status" value="1"/>
</dbReference>
<dbReference type="InterPro" id="IPR050171">
    <property type="entry name" value="MFS_Transporters"/>
</dbReference>
<dbReference type="GO" id="GO:0005886">
    <property type="term" value="C:plasma membrane"/>
    <property type="evidence" value="ECO:0007669"/>
    <property type="project" value="UniProtKB-SubCell"/>
</dbReference>
<dbReference type="PANTHER" id="PTHR23517:SF15">
    <property type="entry name" value="PROTON-DEPENDENT OLIGOPEPTIDE FAMILY TRANSPORT PROTEIN"/>
    <property type="match status" value="1"/>
</dbReference>
<dbReference type="PANTHER" id="PTHR23517">
    <property type="entry name" value="RESISTANCE PROTEIN MDTM, PUTATIVE-RELATED-RELATED"/>
    <property type="match status" value="1"/>
</dbReference>
<evidence type="ECO:0000256" key="4">
    <source>
        <dbReference type="ARBA" id="ARBA00022475"/>
    </source>
</evidence>
<keyword evidence="3" id="KW-0813">Transport</keyword>
<evidence type="ECO:0000313" key="12">
    <source>
        <dbReference type="Proteomes" id="UP000600026"/>
    </source>
</evidence>
<feature type="transmembrane region" description="Helical" evidence="9">
    <location>
        <begin position="36"/>
        <end position="54"/>
    </location>
</feature>
<dbReference type="InterPro" id="IPR036259">
    <property type="entry name" value="MFS_trans_sf"/>
</dbReference>
<feature type="transmembrane region" description="Helical" evidence="9">
    <location>
        <begin position="400"/>
        <end position="419"/>
    </location>
</feature>
<feature type="transmembrane region" description="Helical" evidence="9">
    <location>
        <begin position="238"/>
        <end position="256"/>
    </location>
</feature>
<evidence type="ECO:0000256" key="1">
    <source>
        <dbReference type="ARBA" id="ARBA00004651"/>
    </source>
</evidence>
<keyword evidence="12" id="KW-1185">Reference proteome</keyword>
<comment type="similarity">
    <text evidence="2">Belongs to the major facilitator superfamily. Proton-dependent oligopeptide transporter (POT/PTR) (TC 2.A.17) family.</text>
</comment>
<feature type="transmembrane region" description="Helical" evidence="9">
    <location>
        <begin position="470"/>
        <end position="488"/>
    </location>
</feature>
<feature type="transmembrane region" description="Helical" evidence="9">
    <location>
        <begin position="74"/>
        <end position="91"/>
    </location>
</feature>
<dbReference type="GO" id="GO:0006857">
    <property type="term" value="P:oligopeptide transport"/>
    <property type="evidence" value="ECO:0007669"/>
    <property type="project" value="InterPro"/>
</dbReference>
<dbReference type="EMBL" id="BNEE01000006">
    <property type="protein sequence ID" value="GHI86396.1"/>
    <property type="molecule type" value="Genomic_DNA"/>
</dbReference>